<dbReference type="Pfam" id="PF00145">
    <property type="entry name" value="DNA_methylase"/>
    <property type="match status" value="1"/>
</dbReference>
<dbReference type="GO" id="GO:0032259">
    <property type="term" value="P:methylation"/>
    <property type="evidence" value="ECO:0007669"/>
    <property type="project" value="UniProtKB-KW"/>
</dbReference>
<dbReference type="RefSeq" id="WP_170180963.1">
    <property type="nucleotide sequence ID" value="NZ_BAABAV010000001.1"/>
</dbReference>
<dbReference type="PROSITE" id="PS00095">
    <property type="entry name" value="C5_MTASE_2"/>
    <property type="match status" value="1"/>
</dbReference>
<dbReference type="PANTHER" id="PTHR10629:SF52">
    <property type="entry name" value="DNA (CYTOSINE-5)-METHYLTRANSFERASE 1"/>
    <property type="match status" value="1"/>
</dbReference>
<dbReference type="InterPro" id="IPR050390">
    <property type="entry name" value="C5-Methyltransferase"/>
</dbReference>
<gene>
    <name evidence="9" type="ORF">GCM10022257_10140</name>
</gene>
<evidence type="ECO:0000256" key="2">
    <source>
        <dbReference type="ARBA" id="ARBA00022679"/>
    </source>
</evidence>
<dbReference type="InterPro" id="IPR018117">
    <property type="entry name" value="C5_DNA_meth_AS"/>
</dbReference>
<dbReference type="PRINTS" id="PR00105">
    <property type="entry name" value="C5METTRFRASE"/>
</dbReference>
<evidence type="ECO:0000256" key="5">
    <source>
        <dbReference type="ARBA" id="ARBA00047422"/>
    </source>
</evidence>
<name>A0ABP8E9I2_9FLAO</name>
<dbReference type="GO" id="GO:0008168">
    <property type="term" value="F:methyltransferase activity"/>
    <property type="evidence" value="ECO:0007669"/>
    <property type="project" value="UniProtKB-KW"/>
</dbReference>
<dbReference type="SUPFAM" id="SSF53335">
    <property type="entry name" value="S-adenosyl-L-methionine-dependent methyltransferases"/>
    <property type="match status" value="1"/>
</dbReference>
<dbReference type="InterPro" id="IPR001525">
    <property type="entry name" value="C5_MeTfrase"/>
</dbReference>
<evidence type="ECO:0000256" key="4">
    <source>
        <dbReference type="ARBA" id="ARBA00022747"/>
    </source>
</evidence>
<evidence type="ECO:0000256" key="8">
    <source>
        <dbReference type="RuleBase" id="RU000417"/>
    </source>
</evidence>
<keyword evidence="1 6" id="KW-0489">Methyltransferase</keyword>
<comment type="caution">
    <text evidence="9">The sequence shown here is derived from an EMBL/GenBank/DDBJ whole genome shotgun (WGS) entry which is preliminary data.</text>
</comment>
<comment type="similarity">
    <text evidence="6 7">Belongs to the class I-like SAM-binding methyltransferase superfamily. C5-methyltransferase family.</text>
</comment>
<dbReference type="EMBL" id="BAABAV010000001">
    <property type="protein sequence ID" value="GAA4268913.1"/>
    <property type="molecule type" value="Genomic_DNA"/>
</dbReference>
<dbReference type="Gene3D" id="3.90.120.10">
    <property type="entry name" value="DNA Methylase, subunit A, domain 2"/>
    <property type="match status" value="1"/>
</dbReference>
<keyword evidence="10" id="KW-1185">Reference proteome</keyword>
<protein>
    <recommendedName>
        <fullName evidence="8">Cytosine-specific methyltransferase</fullName>
        <ecNumber evidence="8">2.1.1.37</ecNumber>
    </recommendedName>
</protein>
<organism evidence="9 10">
    <name type="scientific">Hyunsoonleella aestuarii</name>
    <dbReference type="NCBI Taxonomy" id="912802"/>
    <lineage>
        <taxon>Bacteria</taxon>
        <taxon>Pseudomonadati</taxon>
        <taxon>Bacteroidota</taxon>
        <taxon>Flavobacteriia</taxon>
        <taxon>Flavobacteriales</taxon>
        <taxon>Flavobacteriaceae</taxon>
    </lineage>
</organism>
<evidence type="ECO:0000313" key="9">
    <source>
        <dbReference type="EMBL" id="GAA4268913.1"/>
    </source>
</evidence>
<keyword evidence="4" id="KW-0680">Restriction system</keyword>
<keyword evidence="2 6" id="KW-0808">Transferase</keyword>
<proteinExistence type="inferred from homology"/>
<dbReference type="Proteomes" id="UP001500027">
    <property type="component" value="Unassembled WGS sequence"/>
</dbReference>
<dbReference type="PROSITE" id="PS51679">
    <property type="entry name" value="SAM_MT_C5"/>
    <property type="match status" value="1"/>
</dbReference>
<keyword evidence="3 6" id="KW-0949">S-adenosyl-L-methionine</keyword>
<evidence type="ECO:0000256" key="3">
    <source>
        <dbReference type="ARBA" id="ARBA00022691"/>
    </source>
</evidence>
<evidence type="ECO:0000256" key="7">
    <source>
        <dbReference type="RuleBase" id="RU000416"/>
    </source>
</evidence>
<dbReference type="InterPro" id="IPR031303">
    <property type="entry name" value="C5_meth_CS"/>
</dbReference>
<evidence type="ECO:0000256" key="6">
    <source>
        <dbReference type="PROSITE-ProRule" id="PRU01016"/>
    </source>
</evidence>
<reference evidence="10" key="1">
    <citation type="journal article" date="2019" name="Int. J. Syst. Evol. Microbiol.">
        <title>The Global Catalogue of Microorganisms (GCM) 10K type strain sequencing project: providing services to taxonomists for standard genome sequencing and annotation.</title>
        <authorList>
            <consortium name="The Broad Institute Genomics Platform"/>
            <consortium name="The Broad Institute Genome Sequencing Center for Infectious Disease"/>
            <person name="Wu L."/>
            <person name="Ma J."/>
        </authorList>
    </citation>
    <scope>NUCLEOTIDE SEQUENCE [LARGE SCALE GENOMIC DNA]</scope>
    <source>
        <strain evidence="10">JCM 17452</strain>
    </source>
</reference>
<accession>A0ABP8E9I2</accession>
<dbReference type="InterPro" id="IPR029063">
    <property type="entry name" value="SAM-dependent_MTases_sf"/>
</dbReference>
<dbReference type="PANTHER" id="PTHR10629">
    <property type="entry name" value="CYTOSINE-SPECIFIC METHYLTRANSFERASE"/>
    <property type="match status" value="1"/>
</dbReference>
<dbReference type="NCBIfam" id="TIGR00675">
    <property type="entry name" value="dcm"/>
    <property type="match status" value="1"/>
</dbReference>
<feature type="active site" evidence="6">
    <location>
        <position position="84"/>
    </location>
</feature>
<sequence>MSFTCIDGFSGAGGLSLGLSKAGFDLLYSFDIDRCSVETQLLNKKYFNHKIQELDIREFDPIETMNELGLIKGELSLFAGGPPCQGFSIQRIGSDQDDRNNFVFVFIEKMIALSPKFFLLENVPGLNGKRGKKILEDALNYAEQNGYHIHKNILNAQEYGVPQRRKRVIIVGERKSNSPLKFSYPKPSTKKISVRDTIGHLPATPKDGKEHPDIKHHRSDKLSDINVKRIKYVKEGQGMAFLPDHLLADCHKAGAEKIGHRNVYGRMKWDDVAPTITARFDSFTRGMFGHPEQNRTISLREGALLQTFPKDFEFVGNKVDIARQIGNAVPVNLAVAVGKELIKALK</sequence>
<dbReference type="PROSITE" id="PS00094">
    <property type="entry name" value="C5_MTASE_1"/>
    <property type="match status" value="1"/>
</dbReference>
<dbReference type="EC" id="2.1.1.37" evidence="8"/>
<comment type="catalytic activity">
    <reaction evidence="5 8">
        <text>a 2'-deoxycytidine in DNA + S-adenosyl-L-methionine = a 5-methyl-2'-deoxycytidine in DNA + S-adenosyl-L-homocysteine + H(+)</text>
        <dbReference type="Rhea" id="RHEA:13681"/>
        <dbReference type="Rhea" id="RHEA-COMP:11369"/>
        <dbReference type="Rhea" id="RHEA-COMP:11370"/>
        <dbReference type="ChEBI" id="CHEBI:15378"/>
        <dbReference type="ChEBI" id="CHEBI:57856"/>
        <dbReference type="ChEBI" id="CHEBI:59789"/>
        <dbReference type="ChEBI" id="CHEBI:85452"/>
        <dbReference type="ChEBI" id="CHEBI:85454"/>
        <dbReference type="EC" id="2.1.1.37"/>
    </reaction>
</comment>
<dbReference type="Gene3D" id="3.40.50.150">
    <property type="entry name" value="Vaccinia Virus protein VP39"/>
    <property type="match status" value="1"/>
</dbReference>
<evidence type="ECO:0000313" key="10">
    <source>
        <dbReference type="Proteomes" id="UP001500027"/>
    </source>
</evidence>
<evidence type="ECO:0000256" key="1">
    <source>
        <dbReference type="ARBA" id="ARBA00022603"/>
    </source>
</evidence>